<evidence type="ECO:0000256" key="2">
    <source>
        <dbReference type="SAM" id="Phobius"/>
    </source>
</evidence>
<dbReference type="InterPro" id="IPR013222">
    <property type="entry name" value="Glyco_hyd_98_carb-bd"/>
</dbReference>
<feature type="non-terminal residue" evidence="4">
    <location>
        <position position="656"/>
    </location>
</feature>
<keyword evidence="2" id="KW-0812">Transmembrane</keyword>
<dbReference type="EMBL" id="JAGQHR010000728">
    <property type="protein sequence ID" value="MCA9729516.1"/>
    <property type="molecule type" value="Genomic_DNA"/>
</dbReference>
<evidence type="ECO:0000313" key="4">
    <source>
        <dbReference type="EMBL" id="MCA9729516.1"/>
    </source>
</evidence>
<protein>
    <submittedName>
        <fullName evidence="4">NPCBM/NEW2 domain-containing protein</fullName>
    </submittedName>
</protein>
<organism evidence="4 5">
    <name type="scientific">Eiseniibacteriota bacterium</name>
    <dbReference type="NCBI Taxonomy" id="2212470"/>
    <lineage>
        <taxon>Bacteria</taxon>
        <taxon>Candidatus Eiseniibacteriota</taxon>
    </lineage>
</organism>
<feature type="region of interest" description="Disordered" evidence="1">
    <location>
        <begin position="348"/>
        <end position="396"/>
    </location>
</feature>
<feature type="transmembrane region" description="Helical" evidence="2">
    <location>
        <begin position="314"/>
        <end position="334"/>
    </location>
</feature>
<reference evidence="4" key="2">
    <citation type="journal article" date="2021" name="Microbiome">
        <title>Successional dynamics and alternative stable states in a saline activated sludge microbial community over 9 years.</title>
        <authorList>
            <person name="Wang Y."/>
            <person name="Ye J."/>
            <person name="Ju F."/>
            <person name="Liu L."/>
            <person name="Boyd J.A."/>
            <person name="Deng Y."/>
            <person name="Parks D.H."/>
            <person name="Jiang X."/>
            <person name="Yin X."/>
            <person name="Woodcroft B.J."/>
            <person name="Tyson G.W."/>
            <person name="Hugenholtz P."/>
            <person name="Polz M.F."/>
            <person name="Zhang T."/>
        </authorList>
    </citation>
    <scope>NUCLEOTIDE SEQUENCE</scope>
    <source>
        <strain evidence="4">HKST-UBA01</strain>
    </source>
</reference>
<keyword evidence="2" id="KW-0472">Membrane</keyword>
<accession>A0A956M456</accession>
<keyword evidence="2" id="KW-1133">Transmembrane helix</keyword>
<evidence type="ECO:0000259" key="3">
    <source>
        <dbReference type="Pfam" id="PF08305"/>
    </source>
</evidence>
<gene>
    <name evidence="4" type="ORF">KC729_17650</name>
</gene>
<dbReference type="Gene3D" id="2.60.120.1060">
    <property type="entry name" value="NPCBM/NEW2 domain"/>
    <property type="match status" value="1"/>
</dbReference>
<dbReference type="SUPFAM" id="SSF49785">
    <property type="entry name" value="Galactose-binding domain-like"/>
    <property type="match status" value="1"/>
</dbReference>
<name>A0A956M456_UNCEI</name>
<dbReference type="Pfam" id="PF08305">
    <property type="entry name" value="NPCBM"/>
    <property type="match status" value="1"/>
</dbReference>
<evidence type="ECO:0000256" key="1">
    <source>
        <dbReference type="SAM" id="MobiDB-lite"/>
    </source>
</evidence>
<feature type="transmembrane region" description="Helical" evidence="2">
    <location>
        <begin position="164"/>
        <end position="193"/>
    </location>
</feature>
<comment type="caution">
    <text evidence="4">The sequence shown here is derived from an EMBL/GenBank/DDBJ whole genome shotgun (WGS) entry which is preliminary data.</text>
</comment>
<proteinExistence type="predicted"/>
<dbReference type="InterPro" id="IPR008979">
    <property type="entry name" value="Galactose-bd-like_sf"/>
</dbReference>
<feature type="transmembrane region" description="Helical" evidence="2">
    <location>
        <begin position="233"/>
        <end position="258"/>
    </location>
</feature>
<sequence length="656" mass="69735">MRIRREQALFLIVLALGVVLRVALLGNRGYESDLELFRRWAVAARADGFGAFARTIPCNYMPLYLEALRVLAWLGGHLGFDPVTSPATFVGALKVVPNLADLIAAGLLYRGLSPPFGSSRARLAAVLYFWNPAFVFDSAVWGQADAVVGLFVVAGFLCLLRERMFAAGLCLAFAILTKLQPVLLIAPFALFAWSSRVGRDGRAGASSAAGEGLDPGAGSGLEAGAGSREGRRAVGLGVAGMAAGMATATVLALAPFVLAGNGGYVWRVLIGSVDFQPRLAPGANNVWWLFFGEEAKRIWDGYRYLDALSYRETGLLALAGVALATIVVGAFTIWTSAKVARVTDSDGPTFAGSGGRTNTEGPTSAGSGGRTNTEGPTSAGSRNRSSTGSISSSSGMSSQRQALDANAPVLAWRILFGTSFFLLFAFYVLPTQMHERYVIYCLPPLLFVWVMRTHGAGVLYGLLSVGAFVTIAANLVAAYPQNASALNWLSGSWGWLTRAIAVVNCVTLVVQLGLGTRRLPRGWLLPTIPIVCLVAGFLVHSVELRREGVPLSEIRPTETRQAVGTVHMNSDARGAPLMVRGEQVRTGLGTLAPSMIAYALDGRYSRLRTGVRVTSPAERATFASRQDESSAVDVSVLGDRVPLFQAQTRPDESDPV</sequence>
<dbReference type="Proteomes" id="UP000697710">
    <property type="component" value="Unassembled WGS sequence"/>
</dbReference>
<feature type="transmembrane region" description="Helical" evidence="2">
    <location>
        <begin position="522"/>
        <end position="542"/>
    </location>
</feature>
<dbReference type="AlphaFoldDB" id="A0A956M456"/>
<feature type="compositionally biased region" description="Low complexity" evidence="1">
    <location>
        <begin position="380"/>
        <end position="396"/>
    </location>
</feature>
<feature type="compositionally biased region" description="Polar residues" evidence="1">
    <location>
        <begin position="356"/>
        <end position="379"/>
    </location>
</feature>
<dbReference type="InterPro" id="IPR038637">
    <property type="entry name" value="NPCBM_sf"/>
</dbReference>
<feature type="transmembrane region" description="Helical" evidence="2">
    <location>
        <begin position="492"/>
        <end position="510"/>
    </location>
</feature>
<evidence type="ECO:0000313" key="5">
    <source>
        <dbReference type="Proteomes" id="UP000697710"/>
    </source>
</evidence>
<feature type="transmembrane region" description="Helical" evidence="2">
    <location>
        <begin position="410"/>
        <end position="429"/>
    </location>
</feature>
<dbReference type="Pfam" id="PF06728">
    <property type="entry name" value="PIG-U"/>
    <property type="match status" value="1"/>
</dbReference>
<feature type="domain" description="Glycosyl hydrolase family 98 putative carbohydrate-binding module" evidence="3">
    <location>
        <begin position="549"/>
        <end position="649"/>
    </location>
</feature>
<reference evidence="4" key="1">
    <citation type="submission" date="2020-04" db="EMBL/GenBank/DDBJ databases">
        <authorList>
            <person name="Zhang T."/>
        </authorList>
    </citation>
    <scope>NUCLEOTIDE SEQUENCE</scope>
    <source>
        <strain evidence="4">HKST-UBA01</strain>
    </source>
</reference>
<feature type="transmembrane region" description="Helical" evidence="2">
    <location>
        <begin position="458"/>
        <end position="480"/>
    </location>
</feature>